<accession>A0ABU2RZW6</accession>
<protein>
    <submittedName>
        <fullName evidence="1">Uncharacterized protein</fullName>
    </submittedName>
</protein>
<name>A0ABU2RZW6_9ACTN</name>
<gene>
    <name evidence="1" type="ORF">RM779_06815</name>
</gene>
<proteinExistence type="predicted"/>
<sequence>MDDFIIGERYAEVFLNPGRRHLREINGTRFCFVRTPTKISVERRSNLTGEYIPVHEWTFPETRTHLAANGHRMTYTVTGYDADGEPRLSQWDAVHADDCPCLRSEGYDPFGLPDW</sequence>
<evidence type="ECO:0000313" key="2">
    <source>
        <dbReference type="Proteomes" id="UP001183615"/>
    </source>
</evidence>
<dbReference type="EMBL" id="JAVREV010000003">
    <property type="protein sequence ID" value="MDT0442307.1"/>
    <property type="molecule type" value="Genomic_DNA"/>
</dbReference>
<dbReference type="RefSeq" id="WP_311616743.1">
    <property type="nucleotide sequence ID" value="NZ_JAVREV010000003.1"/>
</dbReference>
<comment type="caution">
    <text evidence="1">The sequence shown here is derived from an EMBL/GenBank/DDBJ whole genome shotgun (WGS) entry which is preliminary data.</text>
</comment>
<organism evidence="1 2">
    <name type="scientific">Streptomyces johnsoniae</name>
    <dbReference type="NCBI Taxonomy" id="3075532"/>
    <lineage>
        <taxon>Bacteria</taxon>
        <taxon>Bacillati</taxon>
        <taxon>Actinomycetota</taxon>
        <taxon>Actinomycetes</taxon>
        <taxon>Kitasatosporales</taxon>
        <taxon>Streptomycetaceae</taxon>
        <taxon>Streptomyces</taxon>
    </lineage>
</organism>
<keyword evidence="2" id="KW-1185">Reference proteome</keyword>
<dbReference type="Proteomes" id="UP001183615">
    <property type="component" value="Unassembled WGS sequence"/>
</dbReference>
<evidence type="ECO:0000313" key="1">
    <source>
        <dbReference type="EMBL" id="MDT0442307.1"/>
    </source>
</evidence>
<reference evidence="2" key="1">
    <citation type="submission" date="2023-07" db="EMBL/GenBank/DDBJ databases">
        <title>30 novel species of actinomycetes from the DSMZ collection.</title>
        <authorList>
            <person name="Nouioui I."/>
        </authorList>
    </citation>
    <scope>NUCLEOTIDE SEQUENCE [LARGE SCALE GENOMIC DNA]</scope>
    <source>
        <strain evidence="2">DSM 41886</strain>
    </source>
</reference>